<dbReference type="GO" id="GO:0043565">
    <property type="term" value="F:sequence-specific DNA binding"/>
    <property type="evidence" value="ECO:0007669"/>
    <property type="project" value="InterPro"/>
</dbReference>
<sequence>MQLGNEQIAIASGQGVFFGSESPHRLETLEETDYYSVHFHFDHVSPAPVHPAYAILGCEPEQLAQEVARYEISLGDRRGELFPHKFAYPGMEPFLLRLVKEYRGGHVWFDWSLRGIMLEMITHMLRCQLGEIKRVVSPFLAATLEAIRAEPERHWTVAELAALCGYHPVHYSRLFKMEMGTSPKDYLMTERVKRAKQLLLNGERIESIAERLGYNSIHYFSNNFKQLTGLTPSEYRQQGRVDLA</sequence>
<dbReference type="AlphaFoldDB" id="A0A2R5F0G4"/>
<organism evidence="5 6">
    <name type="scientific">Paenibacillus agaridevorans</name>
    <dbReference type="NCBI Taxonomy" id="171404"/>
    <lineage>
        <taxon>Bacteria</taxon>
        <taxon>Bacillati</taxon>
        <taxon>Bacillota</taxon>
        <taxon>Bacilli</taxon>
        <taxon>Bacillales</taxon>
        <taxon>Paenibacillaceae</taxon>
        <taxon>Paenibacillus</taxon>
    </lineage>
</organism>
<evidence type="ECO:0000256" key="1">
    <source>
        <dbReference type="ARBA" id="ARBA00023015"/>
    </source>
</evidence>
<evidence type="ECO:0000313" key="5">
    <source>
        <dbReference type="EMBL" id="GBG11835.1"/>
    </source>
</evidence>
<protein>
    <submittedName>
        <fullName evidence="5">Putative AraC family transcriptional regulator</fullName>
    </submittedName>
</protein>
<keyword evidence="6" id="KW-1185">Reference proteome</keyword>
<dbReference type="PRINTS" id="PR00032">
    <property type="entry name" value="HTHARAC"/>
</dbReference>
<dbReference type="PANTHER" id="PTHR43280:SF2">
    <property type="entry name" value="HTH-TYPE TRANSCRIPTIONAL REGULATOR EXSA"/>
    <property type="match status" value="1"/>
</dbReference>
<dbReference type="Pfam" id="PF12833">
    <property type="entry name" value="HTH_18"/>
    <property type="match status" value="1"/>
</dbReference>
<name>A0A2R5F0G4_9BACL</name>
<keyword evidence="1" id="KW-0805">Transcription regulation</keyword>
<proteinExistence type="predicted"/>
<evidence type="ECO:0000256" key="3">
    <source>
        <dbReference type="ARBA" id="ARBA00023163"/>
    </source>
</evidence>
<dbReference type="Gene3D" id="1.10.10.60">
    <property type="entry name" value="Homeodomain-like"/>
    <property type="match status" value="2"/>
</dbReference>
<keyword evidence="3" id="KW-0804">Transcription</keyword>
<evidence type="ECO:0000313" key="6">
    <source>
        <dbReference type="Proteomes" id="UP000245202"/>
    </source>
</evidence>
<dbReference type="PROSITE" id="PS01124">
    <property type="entry name" value="HTH_ARAC_FAMILY_2"/>
    <property type="match status" value="1"/>
</dbReference>
<gene>
    <name evidence="5" type="ORF">PAT3040_06683</name>
</gene>
<feature type="domain" description="HTH araC/xylS-type" evidence="4">
    <location>
        <begin position="141"/>
        <end position="238"/>
    </location>
</feature>
<dbReference type="SMART" id="SM00342">
    <property type="entry name" value="HTH_ARAC"/>
    <property type="match status" value="1"/>
</dbReference>
<evidence type="ECO:0000256" key="2">
    <source>
        <dbReference type="ARBA" id="ARBA00023125"/>
    </source>
</evidence>
<dbReference type="PROSITE" id="PS00041">
    <property type="entry name" value="HTH_ARAC_FAMILY_1"/>
    <property type="match status" value="1"/>
</dbReference>
<dbReference type="InterPro" id="IPR020449">
    <property type="entry name" value="Tscrpt_reg_AraC-type_HTH"/>
</dbReference>
<dbReference type="InterPro" id="IPR018062">
    <property type="entry name" value="HTH_AraC-typ_CS"/>
</dbReference>
<dbReference type="EMBL" id="BDQX01000430">
    <property type="protein sequence ID" value="GBG11835.1"/>
    <property type="molecule type" value="Genomic_DNA"/>
</dbReference>
<dbReference type="Proteomes" id="UP000245202">
    <property type="component" value="Unassembled WGS sequence"/>
</dbReference>
<dbReference type="GO" id="GO:0003700">
    <property type="term" value="F:DNA-binding transcription factor activity"/>
    <property type="evidence" value="ECO:0007669"/>
    <property type="project" value="InterPro"/>
</dbReference>
<dbReference type="InterPro" id="IPR009057">
    <property type="entry name" value="Homeodomain-like_sf"/>
</dbReference>
<dbReference type="InterPro" id="IPR018060">
    <property type="entry name" value="HTH_AraC"/>
</dbReference>
<dbReference type="PANTHER" id="PTHR43280">
    <property type="entry name" value="ARAC-FAMILY TRANSCRIPTIONAL REGULATOR"/>
    <property type="match status" value="1"/>
</dbReference>
<reference evidence="5 6" key="1">
    <citation type="submission" date="2017-08" db="EMBL/GenBank/DDBJ databases">
        <title>Substantial Increase in Enzyme Production by Combined Drug-Resistance Mutations in Paenibacillus agaridevorans.</title>
        <authorList>
            <person name="Tanaka Y."/>
            <person name="Funane K."/>
            <person name="Hosaka T."/>
            <person name="Shiwa Y."/>
            <person name="Fujita N."/>
            <person name="Miyazaki T."/>
            <person name="Yoshikawa H."/>
            <person name="Murakami K."/>
            <person name="Kasahara K."/>
            <person name="Inaoka T."/>
            <person name="Hiraga Y."/>
            <person name="Ochi K."/>
        </authorList>
    </citation>
    <scope>NUCLEOTIDE SEQUENCE [LARGE SCALE GENOMIC DNA]</scope>
    <source>
        <strain evidence="5 6">T-3040</strain>
    </source>
</reference>
<dbReference type="SUPFAM" id="SSF46689">
    <property type="entry name" value="Homeodomain-like"/>
    <property type="match status" value="2"/>
</dbReference>
<comment type="caution">
    <text evidence="5">The sequence shown here is derived from an EMBL/GenBank/DDBJ whole genome shotgun (WGS) entry which is preliminary data.</text>
</comment>
<accession>A0A2R5F0G4</accession>
<keyword evidence="2" id="KW-0238">DNA-binding</keyword>
<evidence type="ECO:0000259" key="4">
    <source>
        <dbReference type="PROSITE" id="PS01124"/>
    </source>
</evidence>